<evidence type="ECO:0000256" key="8">
    <source>
        <dbReference type="ARBA" id="ARBA00023211"/>
    </source>
</evidence>
<keyword evidence="13" id="KW-1185">Reference proteome</keyword>
<evidence type="ECO:0000256" key="5">
    <source>
        <dbReference type="ARBA" id="ARBA00022723"/>
    </source>
</evidence>
<comment type="cofactor">
    <cofactor evidence="1">
        <name>Mn(2+)</name>
        <dbReference type="ChEBI" id="CHEBI:29035"/>
    </cofactor>
</comment>
<name>A0A914EJX1_9BILA</name>
<dbReference type="GO" id="GO:0030145">
    <property type="term" value="F:manganese ion binding"/>
    <property type="evidence" value="ECO:0007669"/>
    <property type="project" value="InterPro"/>
</dbReference>
<evidence type="ECO:0000256" key="9">
    <source>
        <dbReference type="ARBA" id="ARBA00047661"/>
    </source>
</evidence>
<dbReference type="PANTHER" id="PTHR23114:SF17">
    <property type="entry name" value="M7GPPPN-MRNA HYDROLASE"/>
    <property type="match status" value="1"/>
</dbReference>
<dbReference type="InterPro" id="IPR000086">
    <property type="entry name" value="NUDIX_hydrolase_dom"/>
</dbReference>
<dbReference type="SUPFAM" id="SSF55811">
    <property type="entry name" value="Nudix"/>
    <property type="match status" value="1"/>
</dbReference>
<keyword evidence="4" id="KW-0963">Cytoplasm</keyword>
<dbReference type="GO" id="GO:0140933">
    <property type="term" value="F:5'-(N(7)-methylguanosine 5'-triphospho)-[mRNA] hydrolase activity"/>
    <property type="evidence" value="ECO:0007669"/>
    <property type="project" value="UniProtKB-EC"/>
</dbReference>
<dbReference type="Gene3D" id="3.90.79.10">
    <property type="entry name" value="Nucleoside Triphosphate Pyrophosphohydrolase"/>
    <property type="match status" value="1"/>
</dbReference>
<feature type="compositionally biased region" description="Low complexity" evidence="11">
    <location>
        <begin position="29"/>
        <end position="38"/>
    </location>
</feature>
<feature type="compositionally biased region" description="Basic residues" evidence="11">
    <location>
        <begin position="610"/>
        <end position="623"/>
    </location>
</feature>
<keyword evidence="7" id="KW-0694">RNA-binding</keyword>
<feature type="region of interest" description="Disordered" evidence="11">
    <location>
        <begin position="715"/>
        <end position="777"/>
    </location>
</feature>
<evidence type="ECO:0000256" key="1">
    <source>
        <dbReference type="ARBA" id="ARBA00001936"/>
    </source>
</evidence>
<keyword evidence="6" id="KW-0378">Hydrolase</keyword>
<dbReference type="CDD" id="cd03672">
    <property type="entry name" value="NUDIX_Dcp2p_Nudt20"/>
    <property type="match status" value="1"/>
</dbReference>
<dbReference type="InterPro" id="IPR036189">
    <property type="entry name" value="DCP2_BoxA_sf"/>
</dbReference>
<dbReference type="InterPro" id="IPR044099">
    <property type="entry name" value="Dcp2_NUDIX"/>
</dbReference>
<comment type="similarity">
    <text evidence="3">Belongs to the Nudix hydrolase family. DCP2 subfamily.</text>
</comment>
<evidence type="ECO:0000256" key="7">
    <source>
        <dbReference type="ARBA" id="ARBA00022884"/>
    </source>
</evidence>
<dbReference type="SMART" id="SM01125">
    <property type="entry name" value="DCP2"/>
    <property type="match status" value="1"/>
</dbReference>
<evidence type="ECO:0000256" key="4">
    <source>
        <dbReference type="ARBA" id="ARBA00022490"/>
    </source>
</evidence>
<feature type="compositionally biased region" description="Basic and acidic residues" evidence="11">
    <location>
        <begin position="758"/>
        <end position="776"/>
    </location>
</feature>
<feature type="region of interest" description="Disordered" evidence="11">
    <location>
        <begin position="551"/>
        <end position="666"/>
    </location>
</feature>
<organism evidence="13 14">
    <name type="scientific">Acrobeloides nanus</name>
    <dbReference type="NCBI Taxonomy" id="290746"/>
    <lineage>
        <taxon>Eukaryota</taxon>
        <taxon>Metazoa</taxon>
        <taxon>Ecdysozoa</taxon>
        <taxon>Nematoda</taxon>
        <taxon>Chromadorea</taxon>
        <taxon>Rhabditida</taxon>
        <taxon>Tylenchina</taxon>
        <taxon>Cephalobomorpha</taxon>
        <taxon>Cephaloboidea</taxon>
        <taxon>Cephalobidae</taxon>
        <taxon>Acrobeloides</taxon>
    </lineage>
</organism>
<dbReference type="PROSITE" id="PS51462">
    <property type="entry name" value="NUDIX"/>
    <property type="match status" value="1"/>
</dbReference>
<evidence type="ECO:0000256" key="10">
    <source>
        <dbReference type="ARBA" id="ARBA00078183"/>
    </source>
</evidence>
<accession>A0A914EJX1</accession>
<evidence type="ECO:0000256" key="6">
    <source>
        <dbReference type="ARBA" id="ARBA00022801"/>
    </source>
</evidence>
<dbReference type="GO" id="GO:0000290">
    <property type="term" value="P:deadenylation-dependent decapping of nuclear-transcribed mRNA"/>
    <property type="evidence" value="ECO:0007669"/>
    <property type="project" value="InterPro"/>
</dbReference>
<feature type="compositionally biased region" description="Polar residues" evidence="11">
    <location>
        <begin position="19"/>
        <end position="28"/>
    </location>
</feature>
<evidence type="ECO:0000313" key="13">
    <source>
        <dbReference type="Proteomes" id="UP000887540"/>
    </source>
</evidence>
<dbReference type="FunFam" id="3.90.79.10:FF:000003">
    <property type="entry name" value="M7GpppN-mRNA hydrolase isoform 2"/>
    <property type="match status" value="1"/>
</dbReference>
<feature type="region of interest" description="Disordered" evidence="11">
    <location>
        <begin position="1"/>
        <end position="52"/>
    </location>
</feature>
<feature type="compositionally biased region" description="Basic and acidic residues" evidence="11">
    <location>
        <begin position="625"/>
        <end position="644"/>
    </location>
</feature>
<dbReference type="Pfam" id="PF05026">
    <property type="entry name" value="DCP2"/>
    <property type="match status" value="1"/>
</dbReference>
<dbReference type="InterPro" id="IPR015797">
    <property type="entry name" value="NUDIX_hydrolase-like_dom_sf"/>
</dbReference>
<proteinExistence type="inferred from homology"/>
<dbReference type="InterPro" id="IPR020084">
    <property type="entry name" value="NUDIX_hydrolase_CS"/>
</dbReference>
<dbReference type="WBParaSite" id="ACRNAN_scaffold844.g30915.t1">
    <property type="protein sequence ID" value="ACRNAN_scaffold844.g30915.t1"/>
    <property type="gene ID" value="ACRNAN_scaffold844.g30915"/>
</dbReference>
<keyword evidence="8" id="KW-0464">Manganese</keyword>
<dbReference type="AlphaFoldDB" id="A0A914EJX1"/>
<sequence length="797" mass="89463">MPGSPPSSENRRQNKNVKNRSSVASRMTNRNNNNSGRNNGHKKNLGPNEKWDNVSLNVENLPMVFSNQNLQQMATRKNPNNKPPSPMKIPQNVYRIPDSVLGDICFRFLDNIPDHEKIDEVRVCFQIEQAHWFYEDFVCKSKNYPECKHVGFKEFARQIFNACDYLDAWKGEVDSIIDHFRLYKSNVPTYGAILLDETLTYVLLVQGWFATKNNWGFPKGKVNENEDQTECAIREVFEEVGYDISNKINPNIMFTNYINDTMVCLYVATGVEMGFPFKPHARKEIRKIQWFSVWDLPVDRFDHDGCARLELTPQNFYTVLPFVKDIQAFIRAEQAKRMKAQPKVLIGQKSSSAFEPVVPKPHRPWSHLPEPSFQQSLIQSLFPNNMSNFGGPTILTTSMNIQQQAFLPGGLLSQSNEHGAIQSGSNKETLFKPLKLESTNQPSSFTGEAFLEMLTIQTAKSPTTASQNPGVIGGESLSRRKEIKHPKPLHSNLKICVYEAPNENQNTQKPKEKVPEIDLSLPSTSTAVPSSFVPYSASENEIANMLMSAVTSTSHLEPQPQPQTSTTPQRNKKQRPNPSPSSNAFLQQSNQKDSTSPSNLEPSLQTSGSMRKRGSRGRKRNRGKSQTEHAEKGMEKEKEDDKKAPSASPKPETTTRSTITEQSHWQSRGISIDLNALFGAAAKASTSQASLSPRPEIPEQTNSTSPVLRLLQNLSLSPGVPPVQAPSTSSRSERIELSASPYDNHDNGNGHQHPSNSIEDRNSHEPEGDGEDKDRPIIQLCNTWKSFKFDTSKLLFA</sequence>
<feature type="compositionally biased region" description="Polar residues" evidence="11">
    <location>
        <begin position="580"/>
        <end position="606"/>
    </location>
</feature>
<feature type="compositionally biased region" description="Polar residues" evidence="11">
    <location>
        <begin position="651"/>
        <end position="666"/>
    </location>
</feature>
<evidence type="ECO:0000256" key="2">
    <source>
        <dbReference type="ARBA" id="ARBA00004496"/>
    </source>
</evidence>
<evidence type="ECO:0000256" key="3">
    <source>
        <dbReference type="ARBA" id="ARBA00005279"/>
    </source>
</evidence>
<dbReference type="GO" id="GO:0000932">
    <property type="term" value="C:P-body"/>
    <property type="evidence" value="ECO:0007669"/>
    <property type="project" value="TreeGrafter"/>
</dbReference>
<dbReference type="PROSITE" id="PS00893">
    <property type="entry name" value="NUDIX_BOX"/>
    <property type="match status" value="1"/>
</dbReference>
<evidence type="ECO:0000313" key="14">
    <source>
        <dbReference type="WBParaSite" id="ACRNAN_scaffold844.g30915.t1"/>
    </source>
</evidence>
<dbReference type="GO" id="GO:0003723">
    <property type="term" value="F:RNA binding"/>
    <property type="evidence" value="ECO:0007669"/>
    <property type="project" value="UniProtKB-KW"/>
</dbReference>
<protein>
    <recommendedName>
        <fullName evidence="10">mRNA-decapping enzyme 2</fullName>
    </recommendedName>
</protein>
<keyword evidence="5" id="KW-0479">Metal-binding</keyword>
<dbReference type="Gene3D" id="1.10.10.1050">
    <property type="entry name" value="Dcp2, box A domain"/>
    <property type="match status" value="1"/>
</dbReference>
<feature type="domain" description="Nudix hydrolase" evidence="12">
    <location>
        <begin position="185"/>
        <end position="317"/>
    </location>
</feature>
<dbReference type="Proteomes" id="UP000887540">
    <property type="component" value="Unplaced"/>
</dbReference>
<reference evidence="14" key="1">
    <citation type="submission" date="2022-11" db="UniProtKB">
        <authorList>
            <consortium name="WormBaseParasite"/>
        </authorList>
    </citation>
    <scope>IDENTIFICATION</scope>
</reference>
<evidence type="ECO:0000256" key="11">
    <source>
        <dbReference type="SAM" id="MobiDB-lite"/>
    </source>
</evidence>
<dbReference type="InterPro" id="IPR007722">
    <property type="entry name" value="DCP2_BoxA"/>
</dbReference>
<dbReference type="PANTHER" id="PTHR23114">
    <property type="entry name" value="M7GPPPN-MRNA HYDROLASE"/>
    <property type="match status" value="1"/>
</dbReference>
<dbReference type="GO" id="GO:0000184">
    <property type="term" value="P:nuclear-transcribed mRNA catabolic process, nonsense-mediated decay"/>
    <property type="evidence" value="ECO:0007669"/>
    <property type="project" value="InterPro"/>
</dbReference>
<dbReference type="SUPFAM" id="SSF140586">
    <property type="entry name" value="Dcp2 domain-like"/>
    <property type="match status" value="1"/>
</dbReference>
<dbReference type="Pfam" id="PF00293">
    <property type="entry name" value="NUDIX"/>
    <property type="match status" value="1"/>
</dbReference>
<comment type="catalytic activity">
    <reaction evidence="9">
        <text>a 5'-end (N(7)-methyl 5'-triphosphoguanosine)-ribonucleoside in mRNA + H2O = N(7)-methyl-GDP + a 5'-end phospho-ribonucleoside in mRNA + 2 H(+)</text>
        <dbReference type="Rhea" id="RHEA:67484"/>
        <dbReference type="Rhea" id="RHEA-COMP:15692"/>
        <dbReference type="Rhea" id="RHEA-COMP:17167"/>
        <dbReference type="ChEBI" id="CHEBI:15377"/>
        <dbReference type="ChEBI" id="CHEBI:15378"/>
        <dbReference type="ChEBI" id="CHEBI:63714"/>
        <dbReference type="ChEBI" id="CHEBI:138282"/>
        <dbReference type="ChEBI" id="CHEBI:156461"/>
        <dbReference type="EC" id="3.6.1.62"/>
    </reaction>
    <physiologicalReaction direction="left-to-right" evidence="9">
        <dbReference type="Rhea" id="RHEA:67485"/>
    </physiologicalReaction>
</comment>
<comment type="subcellular location">
    <subcellularLocation>
        <location evidence="2">Cytoplasm</location>
    </subcellularLocation>
</comment>
<evidence type="ECO:0000259" key="12">
    <source>
        <dbReference type="PROSITE" id="PS51462"/>
    </source>
</evidence>